<reference evidence="8 9" key="1">
    <citation type="submission" date="2018-03" db="EMBL/GenBank/DDBJ databases">
        <title>Genomic Encyclopedia of Archaeal and Bacterial Type Strains, Phase II (KMG-II): from individual species to whole genera.</title>
        <authorList>
            <person name="Goeker M."/>
        </authorList>
    </citation>
    <scope>NUCLEOTIDE SEQUENCE [LARGE SCALE GENOMIC DNA]</scope>
    <source>
        <strain evidence="8 9">DSM 44946</strain>
    </source>
</reference>
<feature type="region of interest" description="Disordered" evidence="5">
    <location>
        <begin position="57"/>
        <end position="104"/>
    </location>
</feature>
<evidence type="ECO:0000256" key="5">
    <source>
        <dbReference type="SAM" id="MobiDB-lite"/>
    </source>
</evidence>
<name>A0A2T0LFI3_9BACL</name>
<evidence type="ECO:0000256" key="6">
    <source>
        <dbReference type="SAM" id="SignalP"/>
    </source>
</evidence>
<dbReference type="AlphaFoldDB" id="A0A2T0LFI3"/>
<keyword evidence="3 8" id="KW-0378">Hydrolase</keyword>
<evidence type="ECO:0000256" key="1">
    <source>
        <dbReference type="ARBA" id="ARBA00007074"/>
    </source>
</evidence>
<accession>A0A2T0LFI3</accession>
<dbReference type="Gene3D" id="3.90.1720.10">
    <property type="entry name" value="endopeptidase domain like (from Nostoc punctiforme)"/>
    <property type="match status" value="1"/>
</dbReference>
<keyword evidence="6" id="KW-0732">Signal</keyword>
<dbReference type="GO" id="GO:0006508">
    <property type="term" value="P:proteolysis"/>
    <property type="evidence" value="ECO:0007669"/>
    <property type="project" value="UniProtKB-KW"/>
</dbReference>
<feature type="domain" description="NlpC/P60" evidence="7">
    <location>
        <begin position="102"/>
        <end position="228"/>
    </location>
</feature>
<dbReference type="PROSITE" id="PS51935">
    <property type="entry name" value="NLPC_P60"/>
    <property type="match status" value="1"/>
</dbReference>
<dbReference type="GO" id="GO:0008234">
    <property type="term" value="F:cysteine-type peptidase activity"/>
    <property type="evidence" value="ECO:0007669"/>
    <property type="project" value="UniProtKB-KW"/>
</dbReference>
<dbReference type="InterPro" id="IPR051202">
    <property type="entry name" value="Peptidase_C40"/>
</dbReference>
<evidence type="ECO:0000256" key="3">
    <source>
        <dbReference type="ARBA" id="ARBA00022801"/>
    </source>
</evidence>
<keyword evidence="2" id="KW-0645">Protease</keyword>
<dbReference type="Proteomes" id="UP000237797">
    <property type="component" value="Unassembled WGS sequence"/>
</dbReference>
<dbReference type="RefSeq" id="WP_245891423.1">
    <property type="nucleotide sequence ID" value="NZ_PVNE01000009.1"/>
</dbReference>
<sequence length="229" mass="25477">MRFFKRFKKVLWMGALTLAVSAFIPVGTSHAAAADDAHSLIQSIFNRVGLKYEVPKAKAKTPPKSDEVKPAPAPTPPPQEEGRQEQPAQPEQPTKPEQPKSSALADRIIQTGEKYLGTPYKYGASSNQTNYFDCSSFVQRVFKENGINLPRTSRQQAKVGTHVPKSQLQKGDLVFFTTSYSPNQIAHVGIYAGNNKILHSWGPGGVRYDDMNGMKWLRESYVTARRVIQ</sequence>
<feature type="chain" id="PRO_5015733809" evidence="6">
    <location>
        <begin position="32"/>
        <end position="229"/>
    </location>
</feature>
<evidence type="ECO:0000313" key="8">
    <source>
        <dbReference type="EMBL" id="PRX40985.1"/>
    </source>
</evidence>
<dbReference type="PANTHER" id="PTHR47053:SF1">
    <property type="entry name" value="MUREIN DD-ENDOPEPTIDASE MEPH-RELATED"/>
    <property type="match status" value="1"/>
</dbReference>
<dbReference type="InterPro" id="IPR038765">
    <property type="entry name" value="Papain-like_cys_pep_sf"/>
</dbReference>
<comment type="caution">
    <text evidence="8">The sequence shown here is derived from an EMBL/GenBank/DDBJ whole genome shotgun (WGS) entry which is preliminary data.</text>
</comment>
<gene>
    <name evidence="8" type="ORF">CLV97_10936</name>
</gene>
<evidence type="ECO:0000259" key="7">
    <source>
        <dbReference type="PROSITE" id="PS51935"/>
    </source>
</evidence>
<evidence type="ECO:0000256" key="4">
    <source>
        <dbReference type="ARBA" id="ARBA00022807"/>
    </source>
</evidence>
<comment type="similarity">
    <text evidence="1">Belongs to the peptidase C40 family.</text>
</comment>
<proteinExistence type="inferred from homology"/>
<evidence type="ECO:0000256" key="2">
    <source>
        <dbReference type="ARBA" id="ARBA00022670"/>
    </source>
</evidence>
<keyword evidence="9" id="KW-1185">Reference proteome</keyword>
<dbReference type="SUPFAM" id="SSF54001">
    <property type="entry name" value="Cysteine proteinases"/>
    <property type="match status" value="1"/>
</dbReference>
<protein>
    <submittedName>
        <fullName evidence="8">Cell wall-associated NlpC family hydrolase</fullName>
    </submittedName>
</protein>
<dbReference type="PANTHER" id="PTHR47053">
    <property type="entry name" value="MUREIN DD-ENDOPEPTIDASE MEPH-RELATED"/>
    <property type="match status" value="1"/>
</dbReference>
<dbReference type="EMBL" id="PVNE01000009">
    <property type="protein sequence ID" value="PRX40985.1"/>
    <property type="molecule type" value="Genomic_DNA"/>
</dbReference>
<dbReference type="Pfam" id="PF00877">
    <property type="entry name" value="NLPC_P60"/>
    <property type="match status" value="1"/>
</dbReference>
<evidence type="ECO:0000313" key="9">
    <source>
        <dbReference type="Proteomes" id="UP000237797"/>
    </source>
</evidence>
<dbReference type="InterPro" id="IPR000064">
    <property type="entry name" value="NLP_P60_dom"/>
</dbReference>
<feature type="signal peptide" evidence="6">
    <location>
        <begin position="1"/>
        <end position="31"/>
    </location>
</feature>
<organism evidence="8 9">
    <name type="scientific">Planifilum fimeticola</name>
    <dbReference type="NCBI Taxonomy" id="201975"/>
    <lineage>
        <taxon>Bacteria</taxon>
        <taxon>Bacillati</taxon>
        <taxon>Bacillota</taxon>
        <taxon>Bacilli</taxon>
        <taxon>Bacillales</taxon>
        <taxon>Thermoactinomycetaceae</taxon>
        <taxon>Planifilum</taxon>
    </lineage>
</organism>
<keyword evidence="4" id="KW-0788">Thiol protease</keyword>